<evidence type="ECO:0000313" key="3">
    <source>
        <dbReference type="Proteomes" id="UP000295717"/>
    </source>
</evidence>
<dbReference type="AlphaFoldDB" id="A0A4R3N063"/>
<comment type="caution">
    <text evidence="2">The sequence shown here is derived from an EMBL/GenBank/DDBJ whole genome shotgun (WGS) entry which is preliminary data.</text>
</comment>
<evidence type="ECO:0008006" key="4">
    <source>
        <dbReference type="Google" id="ProtNLM"/>
    </source>
</evidence>
<keyword evidence="3" id="KW-1185">Reference proteome</keyword>
<evidence type="ECO:0000256" key="1">
    <source>
        <dbReference type="SAM" id="Phobius"/>
    </source>
</evidence>
<name>A0A4R3N063_9GAMM</name>
<dbReference type="EMBL" id="SMAO01000004">
    <property type="protein sequence ID" value="TCT21537.1"/>
    <property type="molecule type" value="Genomic_DNA"/>
</dbReference>
<proteinExistence type="predicted"/>
<protein>
    <recommendedName>
        <fullName evidence="4">DUF3311 domain-containing protein</fullName>
    </recommendedName>
</protein>
<sequence length="66" mass="7656">MLRATLLRQRLLILFLGGLLLWFSPLALQFEAMGHWLGVPILFIYLFMTWAAIILLAAWILTRGRD</sequence>
<gene>
    <name evidence="2" type="ORF">EDC35_104396</name>
</gene>
<reference evidence="2 3" key="1">
    <citation type="submission" date="2019-03" db="EMBL/GenBank/DDBJ databases">
        <title>Genomic Encyclopedia of Type Strains, Phase IV (KMG-IV): sequencing the most valuable type-strain genomes for metagenomic binning, comparative biology and taxonomic classification.</title>
        <authorList>
            <person name="Goeker M."/>
        </authorList>
    </citation>
    <scope>NUCLEOTIDE SEQUENCE [LARGE SCALE GENOMIC DNA]</scope>
    <source>
        <strain evidence="2 3">DSM 13587</strain>
    </source>
</reference>
<feature type="transmembrane region" description="Helical" evidence="1">
    <location>
        <begin position="39"/>
        <end position="61"/>
    </location>
</feature>
<accession>A0A4R3N063</accession>
<dbReference type="Proteomes" id="UP000295717">
    <property type="component" value="Unassembled WGS sequence"/>
</dbReference>
<dbReference type="RefSeq" id="WP_132977115.1">
    <property type="nucleotide sequence ID" value="NZ_SMAO01000004.1"/>
</dbReference>
<keyword evidence="1" id="KW-0472">Membrane</keyword>
<organism evidence="2 3">
    <name type="scientific">Thiobaca trueperi</name>
    <dbReference type="NCBI Taxonomy" id="127458"/>
    <lineage>
        <taxon>Bacteria</taxon>
        <taxon>Pseudomonadati</taxon>
        <taxon>Pseudomonadota</taxon>
        <taxon>Gammaproteobacteria</taxon>
        <taxon>Chromatiales</taxon>
        <taxon>Chromatiaceae</taxon>
        <taxon>Thiobaca</taxon>
    </lineage>
</organism>
<evidence type="ECO:0000313" key="2">
    <source>
        <dbReference type="EMBL" id="TCT21537.1"/>
    </source>
</evidence>
<keyword evidence="1" id="KW-1133">Transmembrane helix</keyword>
<keyword evidence="1" id="KW-0812">Transmembrane</keyword>